<reference evidence="2 3" key="1">
    <citation type="journal article" date="2018" name="PLoS Pathog.">
        <title>Evolution of structural diversity of trichothecenes, a family of toxins produced by plant pathogenic and entomopathogenic fungi.</title>
        <authorList>
            <person name="Proctor R.H."/>
            <person name="McCormick S.P."/>
            <person name="Kim H.S."/>
            <person name="Cardoza R.E."/>
            <person name="Stanley A.M."/>
            <person name="Lindo L."/>
            <person name="Kelly A."/>
            <person name="Brown D.W."/>
            <person name="Lee T."/>
            <person name="Vaughan M.M."/>
            <person name="Alexander N.J."/>
            <person name="Busman M."/>
            <person name="Gutierrez S."/>
        </authorList>
    </citation>
    <scope>NUCLEOTIDE SEQUENCE [LARGE SCALE GENOMIC DNA]</scope>
    <source>
        <strain evidence="2 3">NRRL 13405</strain>
    </source>
</reference>
<sequence>MEPDYSLTLNAAVKHERSPSLDNVHDDLSSKRQADDMSGVVRNPVEFLWKECEDMEDVERLKIKEKAVVQAERYCQRIREVLDPVVSATNDRTEAIMLGLRIVKHWCTEHERVRAKHKDRQILVGVEGPTGAGKSSFLGSLLKYPELFPSGQESAATAVIGKASWNWDGTPGYEFRARVTFREKNEILEEVRKLLKDLNRWLRLQAGQPDDSNDYDGQDAANADAIAICRTAIEHQLPRVHAVWDLNEKELLRLAKKCPKEMKYKDAAQSVFPKNSMATKFLNDGKAEFNASTAEMLSEVIKPFLDSSTSSFGGRKEFSAWPLVKGVHIYAKADILKPGITLVDLPGCGDAVSSRSEIAEKVSHTLDVRMVVSPIIRATDEKQGQALMQNGFDEAQMMIRGKMDPRGFCVIASKMDDMKVDSYITGTAELARNSEVIEKQSRLDELKDEKSALKAE</sequence>
<dbReference type="InterPro" id="IPR027417">
    <property type="entry name" value="P-loop_NTPase"/>
</dbReference>
<dbReference type="InterPro" id="IPR045063">
    <property type="entry name" value="Dynamin_N"/>
</dbReference>
<gene>
    <name evidence="2" type="ORF">FIE12Z_13015</name>
</gene>
<dbReference type="AlphaFoldDB" id="A0A395M5Z2"/>
<feature type="domain" description="Dynamin N-terminal" evidence="1">
    <location>
        <begin position="125"/>
        <end position="389"/>
    </location>
</feature>
<organism evidence="2 3">
    <name type="scientific">Fusarium flagelliforme</name>
    <dbReference type="NCBI Taxonomy" id="2675880"/>
    <lineage>
        <taxon>Eukaryota</taxon>
        <taxon>Fungi</taxon>
        <taxon>Dikarya</taxon>
        <taxon>Ascomycota</taxon>
        <taxon>Pezizomycotina</taxon>
        <taxon>Sordariomycetes</taxon>
        <taxon>Hypocreomycetidae</taxon>
        <taxon>Hypocreales</taxon>
        <taxon>Nectriaceae</taxon>
        <taxon>Fusarium</taxon>
        <taxon>Fusarium incarnatum-equiseti species complex</taxon>
    </lineage>
</organism>
<feature type="non-terminal residue" evidence="2">
    <location>
        <position position="456"/>
    </location>
</feature>
<dbReference type="Pfam" id="PF00350">
    <property type="entry name" value="Dynamin_N"/>
    <property type="match status" value="1"/>
</dbReference>
<protein>
    <submittedName>
        <fullName evidence="2">Gtpase slip-gc</fullName>
    </submittedName>
</protein>
<evidence type="ECO:0000259" key="1">
    <source>
        <dbReference type="Pfam" id="PF00350"/>
    </source>
</evidence>
<keyword evidence="3" id="KW-1185">Reference proteome</keyword>
<comment type="caution">
    <text evidence="2">The sequence shown here is derived from an EMBL/GenBank/DDBJ whole genome shotgun (WGS) entry which is preliminary data.</text>
</comment>
<evidence type="ECO:0000313" key="2">
    <source>
        <dbReference type="EMBL" id="RFN40938.1"/>
    </source>
</evidence>
<dbReference type="PANTHER" id="PTHR36681">
    <property type="entry name" value="NUCLEAR GTPASE, GERMINAL CENTER-ASSOCIATED, TANDEM DUPLICATE 3"/>
    <property type="match status" value="1"/>
</dbReference>
<dbReference type="EMBL" id="PXXK01000916">
    <property type="protein sequence ID" value="RFN40938.1"/>
    <property type="molecule type" value="Genomic_DNA"/>
</dbReference>
<dbReference type="Proteomes" id="UP000265631">
    <property type="component" value="Unassembled WGS sequence"/>
</dbReference>
<accession>A0A395M5Z2</accession>
<proteinExistence type="predicted"/>
<dbReference type="PANTHER" id="PTHR36681:SF3">
    <property type="entry name" value="NUCLEAR GTPASE, GERMINAL CENTER-ASSOCIATED, TANDEM DUPLICATE 3"/>
    <property type="match status" value="1"/>
</dbReference>
<dbReference type="SUPFAM" id="SSF52540">
    <property type="entry name" value="P-loop containing nucleoside triphosphate hydrolases"/>
    <property type="match status" value="1"/>
</dbReference>
<name>A0A395M5Z2_9HYPO</name>
<evidence type="ECO:0000313" key="3">
    <source>
        <dbReference type="Proteomes" id="UP000265631"/>
    </source>
</evidence>